<dbReference type="InterPro" id="IPR058580">
    <property type="entry name" value="DUF2828"/>
</dbReference>
<evidence type="ECO:0000259" key="2">
    <source>
        <dbReference type="Pfam" id="PF11443"/>
    </source>
</evidence>
<evidence type="ECO:0000256" key="1">
    <source>
        <dbReference type="SAM" id="Phobius"/>
    </source>
</evidence>
<feature type="transmembrane region" description="Helical" evidence="1">
    <location>
        <begin position="441"/>
        <end position="459"/>
    </location>
</feature>
<accession>A0A481Z0F7</accession>
<keyword evidence="1" id="KW-0812">Transmembrane</keyword>
<feature type="domain" description="DUF2828" evidence="2">
    <location>
        <begin position="110"/>
        <end position="224"/>
    </location>
</feature>
<gene>
    <name evidence="3" type="ORF">LCMiAC01_04220</name>
</gene>
<sequence length="463" mass="54606">MEKPTKEHLDEKIEEPAKEYLEEKIEEGDNDAIKQYIIKAFDRKHGPKKTYRFYLTLAQLYSRYTDTIQQLICTVPKWGYRKDFLYLLAAAKKKKVYAMTEFIYDHIVVELKKDIEKYHNEEKISTLAKWLPREGTSFDKLLNFVEKICKLLYPGVLRLTARARYRKLIVRLSKYIGITEQHLCAKEYDKLEFEHIPKVCYKKNFNTFKSEKHPESRKRFKEYLLGKYNRYSLSGLVSLVFSKDLSEFERDIIDSIWEKNRRFYLEQMICDIGDHISDADIMIDLSRTIFDSKHICVVIALCLLCLYTKNNIIVNAQTPFLLKIPSTKFCDIIKNIEMECCSCPEMMIVDGVKLTTNNNVIIITDKPYNFCNKSSKNIYYWKLTDSRDMVKNKMCGVVVYEGNIYTPKKHNNRRLTFITRILETSRELQAQNKNITITDDIFWKIGVIFISIIMLAALIPSHA</sequence>
<proteinExistence type="predicted"/>
<keyword evidence="1" id="KW-0472">Membrane</keyword>
<organism evidence="3">
    <name type="scientific">Mimivirus LCMiAC01</name>
    <dbReference type="NCBI Taxonomy" id="2506608"/>
    <lineage>
        <taxon>Viruses</taxon>
        <taxon>Varidnaviria</taxon>
        <taxon>Bamfordvirae</taxon>
        <taxon>Nucleocytoviricota</taxon>
        <taxon>Megaviricetes</taxon>
        <taxon>Imitervirales</taxon>
        <taxon>Mimiviridae</taxon>
        <taxon>Klosneuvirinae</taxon>
    </lineage>
</organism>
<reference evidence="3" key="1">
    <citation type="journal article" date="2019" name="MBio">
        <title>Virus Genomes from Deep Sea Sediments Expand the Ocean Megavirome and Support Independent Origins of Viral Gigantism.</title>
        <authorList>
            <person name="Backstrom D."/>
            <person name="Yutin N."/>
            <person name="Jorgensen S.L."/>
            <person name="Dharamshi J."/>
            <person name="Homa F."/>
            <person name="Zaremba-Niedwiedzka K."/>
            <person name="Spang A."/>
            <person name="Wolf Y.I."/>
            <person name="Koonin E.V."/>
            <person name="Ettema T.J."/>
        </authorList>
    </citation>
    <scope>NUCLEOTIDE SEQUENCE</scope>
</reference>
<evidence type="ECO:0000313" key="3">
    <source>
        <dbReference type="EMBL" id="QBK88740.1"/>
    </source>
</evidence>
<dbReference type="Pfam" id="PF11443">
    <property type="entry name" value="DUF2828"/>
    <property type="match status" value="1"/>
</dbReference>
<dbReference type="EMBL" id="MK500396">
    <property type="protein sequence ID" value="QBK88740.1"/>
    <property type="molecule type" value="Genomic_DNA"/>
</dbReference>
<keyword evidence="1" id="KW-1133">Transmembrane helix</keyword>
<name>A0A481Z0F7_9VIRU</name>
<protein>
    <recommendedName>
        <fullName evidence="2">DUF2828 domain-containing protein</fullName>
    </recommendedName>
</protein>